<name>A0ABC8YCX1_9POAL</name>
<reference evidence="2" key="1">
    <citation type="submission" date="2024-06" db="EMBL/GenBank/DDBJ databases">
        <authorList>
            <person name="Ryan C."/>
        </authorList>
    </citation>
    <scope>NUCLEOTIDE SEQUENCE [LARGE SCALE GENOMIC DNA]</scope>
</reference>
<dbReference type="AlphaFoldDB" id="A0ABC8YCX1"/>
<dbReference type="InterPro" id="IPR009367">
    <property type="entry name" value="Elm1-like"/>
</dbReference>
<reference evidence="1 2" key="2">
    <citation type="submission" date="2024-10" db="EMBL/GenBank/DDBJ databases">
        <authorList>
            <person name="Ryan C."/>
        </authorList>
    </citation>
    <scope>NUCLEOTIDE SEQUENCE [LARGE SCALE GENOMIC DNA]</scope>
</reference>
<evidence type="ECO:0000313" key="2">
    <source>
        <dbReference type="Proteomes" id="UP001497457"/>
    </source>
</evidence>
<sequence length="432" mass="47368">MALRAVDGRQHRGANVVRRAVLIGTGSPGSENQCIGLVRALGLADTLTLYRVTRPRGGTIDQLLRFLPVSLHKLIDRFLTRLLRWTPVFLQGSKRYDRVPNGGFTAGNSSLVPEVNVEKIVAVARESFEKEGPTMVVACGQETISSSTLIKHLASDSVFVIQLDIIAKIPVFGIHIQHPRYRPERFDLVVTPHHDFYPSTANGGEHEAPRLLRRWVTQRESPPPRNVVITVGALHQADPATLSLAAKAWHDGLASLPKPLLVVNIGGPLGPGSRDCQAAVERARELVSCLYSALHSCGSVRISFARKTPQSVANLVLKAFDGHPKVYIWDDKEPNPHLGHLAWADAFVITPDSISMLSEACSTGKPVYVVGSDHCESKYSALYKTLQERGAVRPFTGLEDISENWSYPPLNDAMEVATRVREAIAERGWTVG</sequence>
<gene>
    <name evidence="1" type="ORF">URODEC1_LOCUS32906</name>
</gene>
<dbReference type="Proteomes" id="UP001497457">
    <property type="component" value="Chromosome 16b"/>
</dbReference>
<evidence type="ECO:0008006" key="3">
    <source>
        <dbReference type="Google" id="ProtNLM"/>
    </source>
</evidence>
<accession>A0ABC8YCX1</accession>
<evidence type="ECO:0000313" key="1">
    <source>
        <dbReference type="EMBL" id="CAL4941172.1"/>
    </source>
</evidence>
<dbReference type="PANTHER" id="PTHR33986:SF15">
    <property type="entry name" value="MITOCHONDRIAL FISSION PROTEIN ELM1"/>
    <property type="match status" value="1"/>
</dbReference>
<dbReference type="Pfam" id="PF06258">
    <property type="entry name" value="Mito_fiss_Elm1"/>
    <property type="match status" value="1"/>
</dbReference>
<dbReference type="PANTHER" id="PTHR33986">
    <property type="entry name" value="OS02G0535700 PROTEIN"/>
    <property type="match status" value="1"/>
</dbReference>
<keyword evidence="2" id="KW-1185">Reference proteome</keyword>
<dbReference type="SUPFAM" id="SSF53756">
    <property type="entry name" value="UDP-Glycosyltransferase/glycogen phosphorylase"/>
    <property type="match status" value="1"/>
</dbReference>
<protein>
    <recommendedName>
        <fullName evidence="3">Mitochondrial fission protein ELM1</fullName>
    </recommendedName>
</protein>
<organism evidence="1 2">
    <name type="scientific">Urochloa decumbens</name>
    <dbReference type="NCBI Taxonomy" id="240449"/>
    <lineage>
        <taxon>Eukaryota</taxon>
        <taxon>Viridiplantae</taxon>
        <taxon>Streptophyta</taxon>
        <taxon>Embryophyta</taxon>
        <taxon>Tracheophyta</taxon>
        <taxon>Spermatophyta</taxon>
        <taxon>Magnoliopsida</taxon>
        <taxon>Liliopsida</taxon>
        <taxon>Poales</taxon>
        <taxon>Poaceae</taxon>
        <taxon>PACMAD clade</taxon>
        <taxon>Panicoideae</taxon>
        <taxon>Panicodae</taxon>
        <taxon>Paniceae</taxon>
        <taxon>Melinidinae</taxon>
        <taxon>Urochloa</taxon>
    </lineage>
</organism>
<dbReference type="EMBL" id="OZ075126">
    <property type="protein sequence ID" value="CAL4941172.1"/>
    <property type="molecule type" value="Genomic_DNA"/>
</dbReference>
<proteinExistence type="predicted"/>